<dbReference type="InterPro" id="IPR050624">
    <property type="entry name" value="HTH-type_Tx_Regulator"/>
</dbReference>
<name>A0A410JYI8_9BACT</name>
<dbReference type="SUPFAM" id="SSF46689">
    <property type="entry name" value="Homeodomain-like"/>
    <property type="match status" value="1"/>
</dbReference>
<protein>
    <submittedName>
        <fullName evidence="4">TetR/AcrR family transcriptional regulator</fullName>
    </submittedName>
</protein>
<dbReference type="Pfam" id="PF00440">
    <property type="entry name" value="TetR_N"/>
    <property type="match status" value="1"/>
</dbReference>
<dbReference type="EMBL" id="CP035108">
    <property type="protein sequence ID" value="QAR33224.1"/>
    <property type="molecule type" value="Genomic_DNA"/>
</dbReference>
<feature type="DNA-binding region" description="H-T-H motif" evidence="2">
    <location>
        <begin position="29"/>
        <end position="48"/>
    </location>
</feature>
<dbReference type="PANTHER" id="PTHR43479">
    <property type="entry name" value="ACREF/ENVCD OPERON REPRESSOR-RELATED"/>
    <property type="match status" value="1"/>
</dbReference>
<dbReference type="InterPro" id="IPR009057">
    <property type="entry name" value="Homeodomain-like_sf"/>
</dbReference>
<organism evidence="4 5">
    <name type="scientific">Geovibrio thiophilus</name>
    <dbReference type="NCBI Taxonomy" id="139438"/>
    <lineage>
        <taxon>Bacteria</taxon>
        <taxon>Pseudomonadati</taxon>
        <taxon>Deferribacterota</taxon>
        <taxon>Deferribacteres</taxon>
        <taxon>Deferribacterales</taxon>
        <taxon>Geovibrionaceae</taxon>
        <taxon>Geovibrio</taxon>
    </lineage>
</organism>
<dbReference type="OrthoDB" id="9790413at2"/>
<sequence>MARKKKDTKLRILELSAALFADKGKDAVGIREIAEKSGVSLNTVMYHFSSKENLHHETIKYLLANGINFGEIFRKKSENTSCDCPAEMFRGIISEIFAEGLKPKYATYINMISKVIFSRDKTQLTYLLESFQETELHFTGFFEKTGIEADEKEMSFLMGLFWTQLLYSAGARKLAELESVHDDSADYAAKATADIFLQRLGVRQASGVR</sequence>
<accession>A0A410JYI8</accession>
<dbReference type="PROSITE" id="PS50977">
    <property type="entry name" value="HTH_TETR_2"/>
    <property type="match status" value="1"/>
</dbReference>
<dbReference type="RefSeq" id="WP_128466510.1">
    <property type="nucleotide sequence ID" value="NZ_CP035108.1"/>
</dbReference>
<dbReference type="AlphaFoldDB" id="A0A410JYI8"/>
<gene>
    <name evidence="4" type="ORF">EP073_07350</name>
</gene>
<evidence type="ECO:0000313" key="5">
    <source>
        <dbReference type="Proteomes" id="UP000287502"/>
    </source>
</evidence>
<evidence type="ECO:0000259" key="3">
    <source>
        <dbReference type="PROSITE" id="PS50977"/>
    </source>
</evidence>
<dbReference type="GO" id="GO:0003677">
    <property type="term" value="F:DNA binding"/>
    <property type="evidence" value="ECO:0007669"/>
    <property type="project" value="UniProtKB-UniRule"/>
</dbReference>
<dbReference type="PANTHER" id="PTHR43479:SF11">
    <property type="entry name" value="ACREF_ENVCD OPERON REPRESSOR-RELATED"/>
    <property type="match status" value="1"/>
</dbReference>
<dbReference type="PRINTS" id="PR00455">
    <property type="entry name" value="HTHTETR"/>
</dbReference>
<reference evidence="4 5" key="1">
    <citation type="submission" date="2019-01" db="EMBL/GenBank/DDBJ databases">
        <title>Geovibrio thiophilus DSM 11263, complete genome.</title>
        <authorList>
            <person name="Spring S."/>
            <person name="Bunk B."/>
            <person name="Sproer C."/>
        </authorList>
    </citation>
    <scope>NUCLEOTIDE SEQUENCE [LARGE SCALE GENOMIC DNA]</scope>
    <source>
        <strain evidence="4 5">DSM 11263</strain>
    </source>
</reference>
<dbReference type="Gene3D" id="1.10.357.10">
    <property type="entry name" value="Tetracycline Repressor, domain 2"/>
    <property type="match status" value="1"/>
</dbReference>
<evidence type="ECO:0000313" key="4">
    <source>
        <dbReference type="EMBL" id="QAR33224.1"/>
    </source>
</evidence>
<feature type="domain" description="HTH tetR-type" evidence="3">
    <location>
        <begin position="6"/>
        <end position="66"/>
    </location>
</feature>
<evidence type="ECO:0000256" key="2">
    <source>
        <dbReference type="PROSITE-ProRule" id="PRU00335"/>
    </source>
</evidence>
<dbReference type="InterPro" id="IPR001647">
    <property type="entry name" value="HTH_TetR"/>
</dbReference>
<evidence type="ECO:0000256" key="1">
    <source>
        <dbReference type="ARBA" id="ARBA00023125"/>
    </source>
</evidence>
<keyword evidence="1 2" id="KW-0238">DNA-binding</keyword>
<dbReference type="KEGG" id="gtl:EP073_07350"/>
<keyword evidence="5" id="KW-1185">Reference proteome</keyword>
<proteinExistence type="predicted"/>
<dbReference type="Proteomes" id="UP000287502">
    <property type="component" value="Chromosome"/>
</dbReference>